<evidence type="ECO:0000256" key="4">
    <source>
        <dbReference type="SAM" id="MobiDB-lite"/>
    </source>
</evidence>
<dbReference type="Proteomes" id="UP000812440">
    <property type="component" value="Chromosome 5"/>
</dbReference>
<proteinExistence type="predicted"/>
<feature type="compositionally biased region" description="Basic and acidic residues" evidence="4">
    <location>
        <begin position="263"/>
        <end position="272"/>
    </location>
</feature>
<keyword evidence="1" id="KW-0343">GTPase activation</keyword>
<accession>A0A8T2JQ20</accession>
<dbReference type="GO" id="GO:0006913">
    <property type="term" value="P:nucleocytoplasmic transport"/>
    <property type="evidence" value="ECO:0007669"/>
    <property type="project" value="TreeGrafter"/>
</dbReference>
<evidence type="ECO:0000256" key="3">
    <source>
        <dbReference type="ARBA" id="ARBA00022737"/>
    </source>
</evidence>
<dbReference type="GO" id="GO:0005096">
    <property type="term" value="F:GTPase activator activity"/>
    <property type="evidence" value="ECO:0007669"/>
    <property type="project" value="UniProtKB-KW"/>
</dbReference>
<comment type="caution">
    <text evidence="5">The sequence shown here is derived from an EMBL/GenBank/DDBJ whole genome shotgun (WGS) entry which is preliminary data.</text>
</comment>
<dbReference type="SUPFAM" id="SSF52047">
    <property type="entry name" value="RNI-like"/>
    <property type="match status" value="1"/>
</dbReference>
<gene>
    <name evidence="5" type="ORF">GDO86_010320</name>
</gene>
<feature type="region of interest" description="Disordered" evidence="4">
    <location>
        <begin position="260"/>
        <end position="298"/>
    </location>
</feature>
<sequence length="399" mass="44066">MTKKKEKKKENKLADTSLLKKFLKTYENHCAQSQSLVSPTITQVLKKSIHNGTSYKKIILSRLEKLSEDSRQVVLNPLLMTIRDVRYMQGTDLCLWGISLSNEDVANLAILLELSGRTSYPFSRLDVIDCRVDTWSVDRLGKAIRYSQLTSLSLDYNELQEDGVRGLFNGLETNMRITCLSLCYCNLGPTSGTILGRMLAETAISEIYLNGNHLQSSGAVSLIAAIAEHCQSSATEEVDEAPTSLAHQILDAAHSSAGVHTAVSERESDGGRQKNPPVQTTGKRRKGSKKKSNPLPLPGPWVSKLHLADNGIDGMGIEGRIEVLEFSQILSCLIRCSEQLVEVNLEDNCLGEMAANDILDALKTRNEGMTFSFGKCKVKPQIYHLTFNPCATYTIKVNL</sequence>
<dbReference type="PANTHER" id="PTHR24113:SF12">
    <property type="entry name" value="RAN GTPASE-ACTIVATING PROTEIN 1"/>
    <property type="match status" value="1"/>
</dbReference>
<dbReference type="SMART" id="SM00368">
    <property type="entry name" value="LRR_RI"/>
    <property type="match status" value="3"/>
</dbReference>
<feature type="compositionally biased region" description="Basic residues" evidence="4">
    <location>
        <begin position="282"/>
        <end position="292"/>
    </location>
</feature>
<dbReference type="InterPro" id="IPR032675">
    <property type="entry name" value="LRR_dom_sf"/>
</dbReference>
<evidence type="ECO:0000313" key="5">
    <source>
        <dbReference type="EMBL" id="KAG8445507.1"/>
    </source>
</evidence>
<keyword evidence="2" id="KW-0433">Leucine-rich repeat</keyword>
<protein>
    <submittedName>
        <fullName evidence="5">Uncharacterized protein</fullName>
    </submittedName>
</protein>
<evidence type="ECO:0000256" key="2">
    <source>
        <dbReference type="ARBA" id="ARBA00022614"/>
    </source>
</evidence>
<dbReference type="GO" id="GO:0005829">
    <property type="term" value="C:cytosol"/>
    <property type="evidence" value="ECO:0007669"/>
    <property type="project" value="TreeGrafter"/>
</dbReference>
<dbReference type="AlphaFoldDB" id="A0A8T2JQ20"/>
<dbReference type="InterPro" id="IPR027038">
    <property type="entry name" value="RanGap"/>
</dbReference>
<dbReference type="EMBL" id="JAACNH010000004">
    <property type="protein sequence ID" value="KAG8445507.1"/>
    <property type="molecule type" value="Genomic_DNA"/>
</dbReference>
<dbReference type="OrthoDB" id="120976at2759"/>
<evidence type="ECO:0000313" key="6">
    <source>
        <dbReference type="Proteomes" id="UP000812440"/>
    </source>
</evidence>
<dbReference type="GO" id="GO:0005634">
    <property type="term" value="C:nucleus"/>
    <property type="evidence" value="ECO:0007669"/>
    <property type="project" value="TreeGrafter"/>
</dbReference>
<keyword evidence="3" id="KW-0677">Repeat</keyword>
<evidence type="ECO:0000256" key="1">
    <source>
        <dbReference type="ARBA" id="ARBA00022468"/>
    </source>
</evidence>
<keyword evidence="6" id="KW-1185">Reference proteome</keyword>
<dbReference type="GO" id="GO:0048471">
    <property type="term" value="C:perinuclear region of cytoplasm"/>
    <property type="evidence" value="ECO:0007669"/>
    <property type="project" value="TreeGrafter"/>
</dbReference>
<reference evidence="5" key="1">
    <citation type="thesis" date="2020" institute="ProQuest LLC" country="789 East Eisenhower Parkway, Ann Arbor, MI, USA">
        <title>Comparative Genomics and Chromosome Evolution.</title>
        <authorList>
            <person name="Mudd A.B."/>
        </authorList>
    </citation>
    <scope>NUCLEOTIDE SEQUENCE</scope>
    <source>
        <strain evidence="5">Female2</strain>
        <tissue evidence="5">Blood</tissue>
    </source>
</reference>
<dbReference type="Gene3D" id="3.80.10.10">
    <property type="entry name" value="Ribonuclease Inhibitor"/>
    <property type="match status" value="1"/>
</dbReference>
<organism evidence="5 6">
    <name type="scientific">Hymenochirus boettgeri</name>
    <name type="common">Congo dwarf clawed frog</name>
    <dbReference type="NCBI Taxonomy" id="247094"/>
    <lineage>
        <taxon>Eukaryota</taxon>
        <taxon>Metazoa</taxon>
        <taxon>Chordata</taxon>
        <taxon>Craniata</taxon>
        <taxon>Vertebrata</taxon>
        <taxon>Euteleostomi</taxon>
        <taxon>Amphibia</taxon>
        <taxon>Batrachia</taxon>
        <taxon>Anura</taxon>
        <taxon>Pipoidea</taxon>
        <taxon>Pipidae</taxon>
        <taxon>Pipinae</taxon>
        <taxon>Hymenochirus</taxon>
    </lineage>
</organism>
<dbReference type="GO" id="GO:0031267">
    <property type="term" value="F:small GTPase binding"/>
    <property type="evidence" value="ECO:0007669"/>
    <property type="project" value="TreeGrafter"/>
</dbReference>
<name>A0A8T2JQ20_9PIPI</name>
<dbReference type="PANTHER" id="PTHR24113">
    <property type="entry name" value="RAN GTPASE-ACTIVATING PROTEIN 1"/>
    <property type="match status" value="1"/>
</dbReference>